<gene>
    <name evidence="3" type="ORF">DLAC_06686</name>
</gene>
<dbReference type="InterPro" id="IPR021837">
    <property type="entry name" value="CfaA/B/C"/>
</dbReference>
<organism evidence="3 4">
    <name type="scientific">Tieghemostelium lacteum</name>
    <name type="common">Slime mold</name>
    <name type="synonym">Dictyostelium lacteum</name>
    <dbReference type="NCBI Taxonomy" id="361077"/>
    <lineage>
        <taxon>Eukaryota</taxon>
        <taxon>Amoebozoa</taxon>
        <taxon>Evosea</taxon>
        <taxon>Eumycetozoa</taxon>
        <taxon>Dictyostelia</taxon>
        <taxon>Dictyosteliales</taxon>
        <taxon>Raperosteliaceae</taxon>
        <taxon>Tieghemostelium</taxon>
    </lineage>
</organism>
<name>A0A151ZFI3_TIELA</name>
<dbReference type="GO" id="GO:0008233">
    <property type="term" value="F:peptidase activity"/>
    <property type="evidence" value="ECO:0007669"/>
    <property type="project" value="UniProtKB-KW"/>
</dbReference>
<sequence length="268" mass="28178">MKILSALLVLSIIGLCQCSTYVNIYSGPSCNAPINTVISTQVGYCYTDGGSFISLQCDNKYNRVVFNYYSDSGCQNFETNYMVNYNQCYSAGAVANCSSSIPTFAEATTVNATFGNCQTNNAPARAITTFLDTCFQNYNGYYSYQTCNSTTLSVGFFGSPSVSGSASASTAGTSSGSQTSGSWTSGGTSSSSTSGTGAATGQTGFISGSTVHNTIGQFGDESELFGSSTQSQCDSVYNYANSYIKLGSNVCQSHKTVTLCFDYSDEDI</sequence>
<feature type="chain" id="PRO_5007593241" evidence="2">
    <location>
        <begin position="19"/>
        <end position="268"/>
    </location>
</feature>
<keyword evidence="3" id="KW-0378">Hydrolase</keyword>
<keyword evidence="4" id="KW-1185">Reference proteome</keyword>
<accession>A0A151ZFI3</accession>
<dbReference type="Pfam" id="PF11912">
    <property type="entry name" value="CfaA_B_C"/>
    <property type="match status" value="1"/>
</dbReference>
<dbReference type="AlphaFoldDB" id="A0A151ZFI3"/>
<comment type="caution">
    <text evidence="3">The sequence shown here is derived from an EMBL/GenBank/DDBJ whole genome shotgun (WGS) entry which is preliminary data.</text>
</comment>
<evidence type="ECO:0000256" key="2">
    <source>
        <dbReference type="SAM" id="SignalP"/>
    </source>
</evidence>
<feature type="signal peptide" evidence="2">
    <location>
        <begin position="1"/>
        <end position="18"/>
    </location>
</feature>
<dbReference type="EMBL" id="LODT01000029">
    <property type="protein sequence ID" value="KYQ92687.1"/>
    <property type="molecule type" value="Genomic_DNA"/>
</dbReference>
<protein>
    <submittedName>
        <fullName evidence="3">Cysteine protease 4</fullName>
    </submittedName>
</protein>
<keyword evidence="2" id="KW-0732">Signal</keyword>
<evidence type="ECO:0000313" key="4">
    <source>
        <dbReference type="Proteomes" id="UP000076078"/>
    </source>
</evidence>
<reference evidence="3 4" key="1">
    <citation type="submission" date="2015-12" db="EMBL/GenBank/DDBJ databases">
        <title>Dictyostelia acquired genes for synthesis and detection of signals that induce cell-type specialization by lateral gene transfer from prokaryotes.</title>
        <authorList>
            <person name="Gloeckner G."/>
            <person name="Schaap P."/>
        </authorList>
    </citation>
    <scope>NUCLEOTIDE SEQUENCE [LARGE SCALE GENOMIC DNA]</scope>
    <source>
        <strain evidence="3 4">TK</strain>
    </source>
</reference>
<dbReference type="InParanoid" id="A0A151ZFI3"/>
<evidence type="ECO:0000313" key="3">
    <source>
        <dbReference type="EMBL" id="KYQ92687.1"/>
    </source>
</evidence>
<proteinExistence type="predicted"/>
<dbReference type="Proteomes" id="UP000076078">
    <property type="component" value="Unassembled WGS sequence"/>
</dbReference>
<keyword evidence="3" id="KW-0645">Protease</keyword>
<dbReference type="GO" id="GO:0006508">
    <property type="term" value="P:proteolysis"/>
    <property type="evidence" value="ECO:0007669"/>
    <property type="project" value="UniProtKB-KW"/>
</dbReference>
<feature type="region of interest" description="Disordered" evidence="1">
    <location>
        <begin position="168"/>
        <end position="198"/>
    </location>
</feature>
<evidence type="ECO:0000256" key="1">
    <source>
        <dbReference type="SAM" id="MobiDB-lite"/>
    </source>
</evidence>